<dbReference type="Proteomes" id="UP000627538">
    <property type="component" value="Unassembled WGS sequence"/>
</dbReference>
<keyword evidence="3" id="KW-1185">Reference proteome</keyword>
<reference evidence="2 3" key="1">
    <citation type="submission" date="2020-08" db="EMBL/GenBank/DDBJ databases">
        <title>Winkia gen. nov., sp. nov., isolated from faeces of the Anser albifrons in China.</title>
        <authorList>
            <person name="Liu Q."/>
        </authorList>
    </citation>
    <scope>NUCLEOTIDE SEQUENCE [LARGE SCALE GENOMIC DNA]</scope>
    <source>
        <strain evidence="2 3">C62</strain>
    </source>
</reference>
<evidence type="ECO:0000256" key="1">
    <source>
        <dbReference type="SAM" id="Phobius"/>
    </source>
</evidence>
<feature type="transmembrane region" description="Helical" evidence="1">
    <location>
        <begin position="49"/>
        <end position="70"/>
    </location>
</feature>
<feature type="transmembrane region" description="Helical" evidence="1">
    <location>
        <begin position="185"/>
        <end position="205"/>
    </location>
</feature>
<evidence type="ECO:0000313" key="3">
    <source>
        <dbReference type="Proteomes" id="UP000627538"/>
    </source>
</evidence>
<dbReference type="AlphaFoldDB" id="A0A8I0KTM2"/>
<organism evidence="2 3">
    <name type="scientific">Nanchangia anserum</name>
    <dbReference type="NCBI Taxonomy" id="2692125"/>
    <lineage>
        <taxon>Bacteria</taxon>
        <taxon>Bacillati</taxon>
        <taxon>Actinomycetota</taxon>
        <taxon>Actinomycetes</taxon>
        <taxon>Actinomycetales</taxon>
        <taxon>Actinomycetaceae</taxon>
        <taxon>Nanchangia</taxon>
    </lineage>
</organism>
<feature type="transmembrane region" description="Helical" evidence="1">
    <location>
        <begin position="106"/>
        <end position="128"/>
    </location>
</feature>
<keyword evidence="2" id="KW-0482">Metalloprotease</keyword>
<feature type="transmembrane region" description="Helical" evidence="1">
    <location>
        <begin position="76"/>
        <end position="99"/>
    </location>
</feature>
<gene>
    <name evidence="2" type="ORF">H8R10_00620</name>
</gene>
<sequence>MSTSESASTQRFRLAARYRPDPLIPEPQFVETAAYHTSLGKMARSPRAWLEWIIALASVVGFLVIVGLVVSRSGVMASTLGIIAAAVPLLVVTGTFVWIDRWEPEPVWLCVLAFAWGAGVATSLALVSNTTMQMMLGAATTNPDDAEALTASVVAPVVEETLKGIGVVIVMLARRRSVTSPLDGVVIAGLVGAGFAFTENILYFLNAGDEILVVFILRAILSPFCHSMFTSLIGLAMAIALTRLRRRRAWMGTVPVGWASAVVLHSLWNGLASFTEGSFVRSYVLFWLPFFFGWFLIISLSAAKQRRWIRAGLQAFAEAGWLHPGEVEMVTSLTWRRFAKRRARAVSRRAARAMRDFQHAAARLGLTYVASVRLGSSPERAEMTRSELSALVAARSVVAAERGEHA</sequence>
<keyword evidence="1" id="KW-0812">Transmembrane</keyword>
<dbReference type="PANTHER" id="PTHR36844:SF1">
    <property type="entry name" value="PROTEASE PRSW"/>
    <property type="match status" value="1"/>
</dbReference>
<dbReference type="InterPro" id="IPR026898">
    <property type="entry name" value="PrsW"/>
</dbReference>
<proteinExistence type="predicted"/>
<dbReference type="GO" id="GO:0006508">
    <property type="term" value="P:proteolysis"/>
    <property type="evidence" value="ECO:0007669"/>
    <property type="project" value="UniProtKB-KW"/>
</dbReference>
<comment type="caution">
    <text evidence="2">The sequence shown here is derived from an EMBL/GenBank/DDBJ whole genome shotgun (WGS) entry which is preliminary data.</text>
</comment>
<keyword evidence="2" id="KW-0378">Hydrolase</keyword>
<accession>A0A8I0KTM2</accession>
<dbReference type="GO" id="GO:0008237">
    <property type="term" value="F:metallopeptidase activity"/>
    <property type="evidence" value="ECO:0007669"/>
    <property type="project" value="UniProtKB-KW"/>
</dbReference>
<dbReference type="RefSeq" id="WP_191070854.1">
    <property type="nucleotide sequence ID" value="NZ_JACRUO010000001.1"/>
</dbReference>
<keyword evidence="2" id="KW-0645">Protease</keyword>
<dbReference type="PANTHER" id="PTHR36844">
    <property type="entry name" value="PROTEASE PRSW"/>
    <property type="match status" value="1"/>
</dbReference>
<keyword evidence="1" id="KW-0472">Membrane</keyword>
<evidence type="ECO:0000313" key="2">
    <source>
        <dbReference type="EMBL" id="MBD3688748.1"/>
    </source>
</evidence>
<keyword evidence="1" id="KW-1133">Transmembrane helix</keyword>
<feature type="transmembrane region" description="Helical" evidence="1">
    <location>
        <begin position="211"/>
        <end position="237"/>
    </location>
</feature>
<feature type="transmembrane region" description="Helical" evidence="1">
    <location>
        <begin position="148"/>
        <end position="173"/>
    </location>
</feature>
<name>A0A8I0KTM2_9ACTO</name>
<dbReference type="Pfam" id="PF13367">
    <property type="entry name" value="PrsW-protease"/>
    <property type="match status" value="1"/>
</dbReference>
<dbReference type="EMBL" id="JACRUO010000001">
    <property type="protein sequence ID" value="MBD3688748.1"/>
    <property type="molecule type" value="Genomic_DNA"/>
</dbReference>
<feature type="transmembrane region" description="Helical" evidence="1">
    <location>
        <begin position="280"/>
        <end position="300"/>
    </location>
</feature>
<protein>
    <submittedName>
        <fullName evidence="2">PrsW family intramembrane metalloprotease</fullName>
    </submittedName>
</protein>
<feature type="transmembrane region" description="Helical" evidence="1">
    <location>
        <begin position="249"/>
        <end position="268"/>
    </location>
</feature>